<dbReference type="EMBL" id="ANNX02000031">
    <property type="protein sequence ID" value="KYC40084.1"/>
    <property type="molecule type" value="Genomic_DNA"/>
</dbReference>
<feature type="compositionally biased region" description="Low complexity" evidence="1">
    <location>
        <begin position="370"/>
        <end position="380"/>
    </location>
</feature>
<feature type="compositionally biased region" description="Basic and acidic residues" evidence="1">
    <location>
        <begin position="268"/>
        <end position="279"/>
    </location>
</feature>
<feature type="compositionally biased region" description="Pro residues" evidence="1">
    <location>
        <begin position="381"/>
        <end position="423"/>
    </location>
</feature>
<dbReference type="STRING" id="128403.WA1_29470"/>
<feature type="region of interest" description="Disordered" evidence="1">
    <location>
        <begin position="236"/>
        <end position="302"/>
    </location>
</feature>
<feature type="compositionally biased region" description="Polar residues" evidence="1">
    <location>
        <begin position="236"/>
        <end position="248"/>
    </location>
</feature>
<evidence type="ECO:0000256" key="1">
    <source>
        <dbReference type="SAM" id="MobiDB-lite"/>
    </source>
</evidence>
<dbReference type="InterPro" id="IPR006860">
    <property type="entry name" value="FecR"/>
</dbReference>
<gene>
    <name evidence="3" type="ORF">WA1_29470</name>
</gene>
<feature type="compositionally biased region" description="Polar residues" evidence="1">
    <location>
        <begin position="475"/>
        <end position="484"/>
    </location>
</feature>
<feature type="compositionally biased region" description="Pro residues" evidence="1">
    <location>
        <begin position="286"/>
        <end position="302"/>
    </location>
</feature>
<feature type="region of interest" description="Disordered" evidence="1">
    <location>
        <begin position="34"/>
        <end position="60"/>
    </location>
</feature>
<proteinExistence type="predicted"/>
<sequence length="484" mass="49907">MEVVVLPLPNRASAATPLTQAVIQELRNLVQLIPQNRPKRQARRSDAMTPGDGLSTGRSSLADLRFNDGSLARIGEQAVFRFLPRTRNFSLKNGTVLLLIPPGKGHTRVNTPNAAAAIRGSALFVRYDPSTETTIVGALTTSGIEVLNKNASQRKELQAGQLMVVVKGKFQGLYDFDLRTFYDTSGLVRGLDLPLRTGVPSTDPAIASVQAETAAALASQQPIIGQGVVENPSFLRSSTASQDPLNNASREDAPVGTFIETGQVVSNNDERSDSGDGKDTGTNPPVTNPPVTNPPVINPPVTNPPVINPPVINPPVTNPPVTNPPVINPPVINPPVINPPVINPPVTTPTTTPSTPSSIPATPSTPPSTNPTTPSSSQPQPATPSQPPPPVSTTPAPAPVAPAPAPVAPAPTPVAPAPTPVAPPVSTAPAPVAPAPAPVATPVIELPPAPVAPPVIEPPSPSAIQPPPSLPISKPEQTSLKPST</sequence>
<reference evidence="3 4" key="1">
    <citation type="journal article" date="2013" name="Genome Biol. Evol.">
        <title>Genomes of Stigonematalean cyanobacteria (subsection V) and the evolution of oxygenic photosynthesis from prokaryotes to plastids.</title>
        <authorList>
            <person name="Dagan T."/>
            <person name="Roettger M."/>
            <person name="Stucken K."/>
            <person name="Landan G."/>
            <person name="Koch R."/>
            <person name="Major P."/>
            <person name="Gould S.B."/>
            <person name="Goremykin V.V."/>
            <person name="Rippka R."/>
            <person name="Tandeau de Marsac N."/>
            <person name="Gugger M."/>
            <person name="Lockhart P.J."/>
            <person name="Allen J.F."/>
            <person name="Brune I."/>
            <person name="Maus I."/>
            <person name="Puhler A."/>
            <person name="Martin W.F."/>
        </authorList>
    </citation>
    <scope>NUCLEOTIDE SEQUENCE [LARGE SCALE GENOMIC DNA]</scope>
    <source>
        <strain evidence="3 4">PCC 7110</strain>
    </source>
</reference>
<feature type="region of interest" description="Disordered" evidence="1">
    <location>
        <begin position="342"/>
        <end position="484"/>
    </location>
</feature>
<keyword evidence="4" id="KW-1185">Reference proteome</keyword>
<name>A0A139X5W7_9CYAN</name>
<dbReference type="Pfam" id="PF04773">
    <property type="entry name" value="FecR"/>
    <property type="match status" value="1"/>
</dbReference>
<feature type="compositionally biased region" description="Low complexity" evidence="1">
    <location>
        <begin position="348"/>
        <end position="362"/>
    </location>
</feature>
<evidence type="ECO:0000313" key="3">
    <source>
        <dbReference type="EMBL" id="KYC40084.1"/>
    </source>
</evidence>
<feature type="domain" description="FecR protein" evidence="2">
    <location>
        <begin position="54"/>
        <end position="131"/>
    </location>
</feature>
<dbReference type="AlphaFoldDB" id="A0A139X5W7"/>
<dbReference type="Proteomes" id="UP000076925">
    <property type="component" value="Unassembled WGS sequence"/>
</dbReference>
<protein>
    <recommendedName>
        <fullName evidence="2">FecR protein domain-containing protein</fullName>
    </recommendedName>
</protein>
<organism evidence="3 4">
    <name type="scientific">Scytonema hofmannii PCC 7110</name>
    <dbReference type="NCBI Taxonomy" id="128403"/>
    <lineage>
        <taxon>Bacteria</taxon>
        <taxon>Bacillati</taxon>
        <taxon>Cyanobacteriota</taxon>
        <taxon>Cyanophyceae</taxon>
        <taxon>Nostocales</taxon>
        <taxon>Scytonemataceae</taxon>
        <taxon>Scytonema</taxon>
    </lineage>
</organism>
<dbReference type="OrthoDB" id="530299at2"/>
<evidence type="ECO:0000259" key="2">
    <source>
        <dbReference type="Pfam" id="PF04773"/>
    </source>
</evidence>
<evidence type="ECO:0000313" key="4">
    <source>
        <dbReference type="Proteomes" id="UP000076925"/>
    </source>
</evidence>
<comment type="caution">
    <text evidence="3">The sequence shown here is derived from an EMBL/GenBank/DDBJ whole genome shotgun (WGS) entry which is preliminary data.</text>
</comment>
<accession>A0A139X5W7</accession>
<feature type="compositionally biased region" description="Pro residues" evidence="1">
    <location>
        <begin position="431"/>
        <end position="470"/>
    </location>
</feature>